<evidence type="ECO:0000259" key="7">
    <source>
        <dbReference type="Pfam" id="PF26410"/>
    </source>
</evidence>
<keyword evidence="6" id="KW-0732">Signal</keyword>
<dbReference type="FunFam" id="3.20.20.80:FF:000299">
    <property type="entry name" value="Uncharacterized protein"/>
    <property type="match status" value="1"/>
</dbReference>
<dbReference type="Gene3D" id="3.20.20.80">
    <property type="entry name" value="Glycosidases"/>
    <property type="match status" value="1"/>
</dbReference>
<keyword evidence="4" id="KW-0378">Hydrolase</keyword>
<name>A0A9P6NLN3_9BASI</name>
<dbReference type="PANTHER" id="PTHR31451">
    <property type="match status" value="1"/>
</dbReference>
<dbReference type="SUPFAM" id="SSF51445">
    <property type="entry name" value="(Trans)glycosidases"/>
    <property type="match status" value="1"/>
</dbReference>
<dbReference type="InterPro" id="IPR017853">
    <property type="entry name" value="GH"/>
</dbReference>
<proteinExistence type="inferred from homology"/>
<sequence length="487" mass="55583">MTPVWRLASALLSLILFIDHSQACSATCADDQFITVKDGKFYKAGKPTYLVSMNYWGAMNLAASDSAGGNLTRFKTEVKQLAKHGVNNVRIMAASEAARLVQPFRMYPALQESPGVYNEEVFVGLDRSLVEFSKHDMRVVMTLNNFWHWSGGYAQYVSWATSDSQIPYPPSWDPNLNQPYGAYTFNLNIFKFSSYSARFYNDSTITATTQQWFRNHIYKVINRVNTITGVAYKDDPTIMTWELTNEPQEPPLNWIRVVDTAQYIKSLAPRQLVTVGFEGKNGEWWFKRVHSPDVIDYACGHLWVENWLYYTPLDPTILSLTIAERFAARFLQKLNEWSLDINKPVVLEEFGMARDNWKNVLKGAPFYSYLYRAEASTTHKDQFFKFVIGAVVDYFKKGGGWQGTGPWAYGGLWRPTDPRNKFNQSWAGDPPHEAPGWYDIYDTDYAMDIVQDQANEVSKYLKSLPSNVSSCTASFSQRLTSRAAGAR</sequence>
<organism evidence="8 9">
    <name type="scientific">Cronartium quercuum f. sp. fusiforme G11</name>
    <dbReference type="NCBI Taxonomy" id="708437"/>
    <lineage>
        <taxon>Eukaryota</taxon>
        <taxon>Fungi</taxon>
        <taxon>Dikarya</taxon>
        <taxon>Basidiomycota</taxon>
        <taxon>Pucciniomycotina</taxon>
        <taxon>Pucciniomycetes</taxon>
        <taxon>Pucciniales</taxon>
        <taxon>Coleosporiaceae</taxon>
        <taxon>Cronartium</taxon>
    </lineage>
</organism>
<feature type="signal peptide" evidence="6">
    <location>
        <begin position="1"/>
        <end position="23"/>
    </location>
</feature>
<comment type="caution">
    <text evidence="8">The sequence shown here is derived from an EMBL/GenBank/DDBJ whole genome shotgun (WGS) entry which is preliminary data.</text>
</comment>
<reference evidence="8" key="1">
    <citation type="submission" date="2013-11" db="EMBL/GenBank/DDBJ databases">
        <title>Genome sequence of the fusiform rust pathogen reveals effectors for host alternation and coevolution with pine.</title>
        <authorList>
            <consortium name="DOE Joint Genome Institute"/>
            <person name="Smith K."/>
            <person name="Pendleton A."/>
            <person name="Kubisiak T."/>
            <person name="Anderson C."/>
            <person name="Salamov A."/>
            <person name="Aerts A."/>
            <person name="Riley R."/>
            <person name="Clum A."/>
            <person name="Lindquist E."/>
            <person name="Ence D."/>
            <person name="Campbell M."/>
            <person name="Kronenberg Z."/>
            <person name="Feau N."/>
            <person name="Dhillon B."/>
            <person name="Hamelin R."/>
            <person name="Burleigh J."/>
            <person name="Smith J."/>
            <person name="Yandell M."/>
            <person name="Nelson C."/>
            <person name="Grigoriev I."/>
            <person name="Davis J."/>
        </authorList>
    </citation>
    <scope>NUCLEOTIDE SEQUENCE</scope>
    <source>
        <strain evidence="8">G11</strain>
    </source>
</reference>
<protein>
    <recommendedName>
        <fullName evidence="3">mannan endo-1,4-beta-mannosidase</fullName>
        <ecNumber evidence="3">3.2.1.78</ecNumber>
    </recommendedName>
</protein>
<keyword evidence="9" id="KW-1185">Reference proteome</keyword>
<comment type="similarity">
    <text evidence="2">Belongs to the glycosyl hydrolase 5 (cellulase A) family.</text>
</comment>
<evidence type="ECO:0000256" key="3">
    <source>
        <dbReference type="ARBA" id="ARBA00012706"/>
    </source>
</evidence>
<evidence type="ECO:0000313" key="9">
    <source>
        <dbReference type="Proteomes" id="UP000886653"/>
    </source>
</evidence>
<accession>A0A9P6NLN3</accession>
<dbReference type="AlphaFoldDB" id="A0A9P6NLN3"/>
<dbReference type="PANTHER" id="PTHR31451:SF40">
    <property type="entry name" value="GLYCOSIDE HYDROLASE FAMILY 5 DOMAIN-CONTAINING PROTEIN"/>
    <property type="match status" value="1"/>
</dbReference>
<comment type="catalytic activity">
    <reaction evidence="1">
        <text>Random hydrolysis of (1-&gt;4)-beta-D-mannosidic linkages in mannans, galactomannans and glucomannans.</text>
        <dbReference type="EC" id="3.2.1.78"/>
    </reaction>
</comment>
<evidence type="ECO:0000313" key="8">
    <source>
        <dbReference type="EMBL" id="KAG0147837.1"/>
    </source>
</evidence>
<evidence type="ECO:0000256" key="1">
    <source>
        <dbReference type="ARBA" id="ARBA00001678"/>
    </source>
</evidence>
<dbReference type="InterPro" id="IPR001547">
    <property type="entry name" value="Glyco_hydro_5"/>
</dbReference>
<keyword evidence="5" id="KW-0326">Glycosidase</keyword>
<evidence type="ECO:0000256" key="2">
    <source>
        <dbReference type="ARBA" id="ARBA00005641"/>
    </source>
</evidence>
<evidence type="ECO:0000256" key="4">
    <source>
        <dbReference type="ARBA" id="ARBA00022801"/>
    </source>
</evidence>
<dbReference type="OrthoDB" id="406631at2759"/>
<feature type="domain" description="Glycoside hydrolase family 5" evidence="7">
    <location>
        <begin position="32"/>
        <end position="460"/>
    </location>
</feature>
<dbReference type="EC" id="3.2.1.78" evidence="3"/>
<dbReference type="Proteomes" id="UP000886653">
    <property type="component" value="Unassembled WGS sequence"/>
</dbReference>
<gene>
    <name evidence="8" type="ORF">CROQUDRAFT_42293</name>
</gene>
<dbReference type="Pfam" id="PF26410">
    <property type="entry name" value="GH5_mannosidase"/>
    <property type="match status" value="1"/>
</dbReference>
<dbReference type="EMBL" id="MU167243">
    <property type="protein sequence ID" value="KAG0147837.1"/>
    <property type="molecule type" value="Genomic_DNA"/>
</dbReference>
<feature type="chain" id="PRO_5040165530" description="mannan endo-1,4-beta-mannosidase" evidence="6">
    <location>
        <begin position="24"/>
        <end position="487"/>
    </location>
</feature>
<evidence type="ECO:0000256" key="6">
    <source>
        <dbReference type="SAM" id="SignalP"/>
    </source>
</evidence>
<dbReference type="InterPro" id="IPR045053">
    <property type="entry name" value="MAN-like"/>
</dbReference>
<evidence type="ECO:0000256" key="5">
    <source>
        <dbReference type="ARBA" id="ARBA00023295"/>
    </source>
</evidence>
<dbReference type="GO" id="GO:0016985">
    <property type="term" value="F:mannan endo-1,4-beta-mannosidase activity"/>
    <property type="evidence" value="ECO:0007669"/>
    <property type="project" value="UniProtKB-EC"/>
</dbReference>